<feature type="region of interest" description="Disordered" evidence="1">
    <location>
        <begin position="1"/>
        <end position="30"/>
    </location>
</feature>
<accession>A0A6P6W8I8</accession>
<evidence type="ECO:0000313" key="2">
    <source>
        <dbReference type="Proteomes" id="UP001652660"/>
    </source>
</evidence>
<dbReference type="OrthoDB" id="2019561at2759"/>
<name>A0A6P6W8I8_COFAR</name>
<reference evidence="2" key="1">
    <citation type="journal article" date="2025" name="Foods">
        <title>Unveiling the Microbial Signatures of Arabica Coffee Cherries: Insights into Ripeness Specific Diversity, Functional Traits, and Implications for Quality and Safety.</title>
        <authorList>
            <consortium name="RefSeq"/>
            <person name="Tenea G.N."/>
            <person name="Cifuentes V."/>
            <person name="Reyes P."/>
            <person name="Cevallos-Vallejos M."/>
        </authorList>
    </citation>
    <scope>NUCLEOTIDE SEQUENCE [LARGE SCALE GENOMIC DNA]</scope>
</reference>
<proteinExistence type="predicted"/>
<dbReference type="PANTHER" id="PTHR35320:SF1">
    <property type="entry name" value="ATP-DEPENDENT CLP PROTEASE ATP-BINDING SUBUNIT"/>
    <property type="match status" value="1"/>
</dbReference>
<evidence type="ECO:0000313" key="4">
    <source>
        <dbReference type="RefSeq" id="XP_027110402.1"/>
    </source>
</evidence>
<organism evidence="2 4">
    <name type="scientific">Coffea arabica</name>
    <name type="common">Arabian coffee</name>
    <dbReference type="NCBI Taxonomy" id="13443"/>
    <lineage>
        <taxon>Eukaryota</taxon>
        <taxon>Viridiplantae</taxon>
        <taxon>Streptophyta</taxon>
        <taxon>Embryophyta</taxon>
        <taxon>Tracheophyta</taxon>
        <taxon>Spermatophyta</taxon>
        <taxon>Magnoliopsida</taxon>
        <taxon>eudicotyledons</taxon>
        <taxon>Gunneridae</taxon>
        <taxon>Pentapetalae</taxon>
        <taxon>asterids</taxon>
        <taxon>lamiids</taxon>
        <taxon>Gentianales</taxon>
        <taxon>Rubiaceae</taxon>
        <taxon>Ixoroideae</taxon>
        <taxon>Gardenieae complex</taxon>
        <taxon>Bertiereae - Coffeeae clade</taxon>
        <taxon>Coffeeae</taxon>
        <taxon>Coffea</taxon>
    </lineage>
</organism>
<evidence type="ECO:0000256" key="1">
    <source>
        <dbReference type="SAM" id="MobiDB-lite"/>
    </source>
</evidence>
<dbReference type="AlphaFoldDB" id="A0A6P6W8I8"/>
<keyword evidence="2" id="KW-1185">Reference proteome</keyword>
<dbReference type="PANTHER" id="PTHR35320">
    <property type="entry name" value="ATP-DEPENDENT CLP PROTEASE ATP-BINDING SUBUNIT"/>
    <property type="match status" value="1"/>
</dbReference>
<dbReference type="Proteomes" id="UP001652660">
    <property type="component" value="Chromosome 2c"/>
</dbReference>
<sequence length="256" mass="28247">MECQIHPSGPQLTCRTSPRHKPNYSSSSLVLPKSRIHKTTVVASQKNLDRQQPIPAPQLTESKVPRRDVYNIKFETLASCKLGISVYPDFEYNAERGSGSGMGTNRNTDSNESDGDIFVDFDLNTLYIPPLTTATTRFMGLPLPPFLRIDIAPEILRGSINQETGKVELEFKASFWFSVGKLYRAPPLLVGTVLTSEESEGTIRSGRGERLNGGGRCRLVGVAMVQPIDDFFMNSFLGLPTECFAELNAIISVSTK</sequence>
<evidence type="ECO:0000313" key="3">
    <source>
        <dbReference type="RefSeq" id="XP_027103876.1"/>
    </source>
</evidence>
<dbReference type="Proteomes" id="UP001652660">
    <property type="component" value="Chromosome 2e"/>
</dbReference>
<dbReference type="GeneID" id="113730112"/>
<protein>
    <submittedName>
        <fullName evidence="3">Uncharacterized protein LOC113725083</fullName>
    </submittedName>
    <submittedName>
        <fullName evidence="4">Uncharacterized protein LOC113730112</fullName>
    </submittedName>
</protein>
<gene>
    <name evidence="4" type="primary">LOC113730112</name>
    <name evidence="3" type="synonym">LOC113725083</name>
</gene>
<dbReference type="RefSeq" id="XP_027103876.1">
    <property type="nucleotide sequence ID" value="XM_027248075.1"/>
</dbReference>
<reference evidence="3 4" key="2">
    <citation type="submission" date="2025-04" db="UniProtKB">
        <authorList>
            <consortium name="RefSeq"/>
        </authorList>
    </citation>
    <scope>IDENTIFICATION</scope>
    <source>
        <tissue evidence="3 4">Leaves</tissue>
    </source>
</reference>
<dbReference type="RefSeq" id="XP_027110402.1">
    <property type="nucleotide sequence ID" value="XM_027254601.1"/>
</dbReference>